<protein>
    <recommendedName>
        <fullName evidence="15">Roundabout</fullName>
    </recommendedName>
</protein>
<dbReference type="SMART" id="SM00409">
    <property type="entry name" value="IG"/>
    <property type="match status" value="4"/>
</dbReference>
<feature type="compositionally biased region" description="Basic and acidic residues" evidence="9">
    <location>
        <begin position="1105"/>
        <end position="1115"/>
    </location>
</feature>
<keyword evidence="8" id="KW-0393">Immunoglobulin domain</keyword>
<evidence type="ECO:0000256" key="5">
    <source>
        <dbReference type="ARBA" id="ARBA00022989"/>
    </source>
</evidence>
<dbReference type="SMART" id="SM00060">
    <property type="entry name" value="FN3"/>
    <property type="match status" value="3"/>
</dbReference>
<feature type="domain" description="Ig-like" evidence="11">
    <location>
        <begin position="296"/>
        <end position="383"/>
    </location>
</feature>
<evidence type="ECO:0000256" key="8">
    <source>
        <dbReference type="ARBA" id="ARBA00023319"/>
    </source>
</evidence>
<evidence type="ECO:0000259" key="11">
    <source>
        <dbReference type="PROSITE" id="PS50835"/>
    </source>
</evidence>
<evidence type="ECO:0000256" key="10">
    <source>
        <dbReference type="SAM" id="Phobius"/>
    </source>
</evidence>
<dbReference type="GO" id="GO:0009653">
    <property type="term" value="P:anatomical structure morphogenesis"/>
    <property type="evidence" value="ECO:0007669"/>
    <property type="project" value="UniProtKB-ARBA"/>
</dbReference>
<dbReference type="Pfam" id="PF07679">
    <property type="entry name" value="I-set"/>
    <property type="match status" value="4"/>
</dbReference>
<dbReference type="FunFam" id="2.60.40.10:FF:000948">
    <property type="entry name" value="Roundabout 1"/>
    <property type="match status" value="1"/>
</dbReference>
<dbReference type="EMBL" id="OU963862">
    <property type="protein sequence ID" value="CAH0382448.1"/>
    <property type="molecule type" value="Genomic_DNA"/>
</dbReference>
<dbReference type="InterPro" id="IPR007110">
    <property type="entry name" value="Ig-like_dom"/>
</dbReference>
<feature type="compositionally biased region" description="Polar residues" evidence="9">
    <location>
        <begin position="1077"/>
        <end position="1104"/>
    </location>
</feature>
<reference evidence="13" key="1">
    <citation type="submission" date="2021-12" db="EMBL/GenBank/DDBJ databases">
        <authorList>
            <person name="King R."/>
        </authorList>
    </citation>
    <scope>NUCLEOTIDE SEQUENCE</scope>
</reference>
<feature type="domain" description="Fibronectin type-III" evidence="12">
    <location>
        <begin position="529"/>
        <end position="626"/>
    </location>
</feature>
<dbReference type="PROSITE" id="PS50853">
    <property type="entry name" value="FN3"/>
    <property type="match status" value="3"/>
</dbReference>
<feature type="domain" description="Fibronectin type-III" evidence="12">
    <location>
        <begin position="406"/>
        <end position="505"/>
    </location>
</feature>
<keyword evidence="4" id="KW-0677">Repeat</keyword>
<dbReference type="Gene3D" id="2.60.40.10">
    <property type="entry name" value="Immunoglobulins"/>
    <property type="match status" value="7"/>
</dbReference>
<dbReference type="Proteomes" id="UP001152759">
    <property type="component" value="Chromosome 1"/>
</dbReference>
<keyword evidence="6 10" id="KW-0472">Membrane</keyword>
<dbReference type="PANTHER" id="PTHR44170">
    <property type="entry name" value="PROTEIN SIDEKICK"/>
    <property type="match status" value="1"/>
</dbReference>
<dbReference type="PROSITE" id="PS50835">
    <property type="entry name" value="IG_LIKE"/>
    <property type="match status" value="4"/>
</dbReference>
<dbReference type="InterPro" id="IPR003961">
    <property type="entry name" value="FN3_dom"/>
</dbReference>
<feature type="domain" description="Ig-like" evidence="11">
    <location>
        <begin position="1"/>
        <end position="95"/>
    </location>
</feature>
<dbReference type="FunFam" id="2.60.40.10:FF:000028">
    <property type="entry name" value="Neuronal cell adhesion molecule"/>
    <property type="match status" value="1"/>
</dbReference>
<feature type="compositionally biased region" description="Pro residues" evidence="9">
    <location>
        <begin position="994"/>
        <end position="1010"/>
    </location>
</feature>
<gene>
    <name evidence="13" type="ORF">BEMITA_LOCUS1988</name>
</gene>
<sequence>VTVLRDEFRAEPANTRVAAGETALLECGPPKGHPEPTVQWKKNNQFIDFNVNKRYRLVDGGNLAIQDARKIDEGRYQCIAKNVVGARESTPAMLDVHVKPYLIRGPKDETVLAGGTVEFQCNVGGDPLPDVLWKRSAGGGNMPLSRVLILEDRSLRLRDVAPEDEGEYSCLADNSVGSVTASATLVVHSPPKLVEKPPDHITIERDRDAIFVCAVAGNPRPSVFWSIQGYKTLIYPGDVFERFEAEATSEGHTILTVHNVSESDSGKVVVCSAVNQVGSDVWQSTLTVASPDDHQPPIIVHGPANQTLPFKSSATFPCQAAGNPQPLISWYKDGISIMPIANKVNVTEAGTLSIKDLEKGDGGLYTCVASSRNGKATWTASLKLDTPTNPNIAFFRSSEPSTFPGPPSKPVIVNRTETTVTLSWTRSNKVGGSSLIGYQIEMFARENSNVTNGGWVVVARRLTGNTYTQHHLLPGASYSFLVRAENSHGLSPPSPFSDTVILSSGLETKELDPVAIQLKEAKKALFRGHVVDLINAQPISSTSVKLNWQMVNSDFVEGFYIYSRSLDGALRSTSMRTVLHAGETSGSGFLFTGLAKYKRYEFFLIPYHKHIDGRPSNSRIARTVEDVPSEPPTHMEPLLLNSSSVYLKWKEPPDSSHNGVIRSYQVVVRGGSNNTVLSNVSVNAASPSLLLTNLTAGATYFIAIAAATNKGTGPFSNPLSLRLDPSRRLLLTDNIYHMYDAPNWEESDVEWISAPWFIALLGSMVAVMTLLFGAMLFVRKRQLLAKKTTLDSRSNVGMLATPLNSKSGTGLQHPISPPLSHTALLPQHDSSLWIDGAQQSSNSSCSWRLSSENSDKESSTRLLQNGSISAMPDYAEVQQNGALSTFQGHKVYGNGYEISCDNDNSLAPYATTTLVPPNARMHGTRTVQGWMQVDPQTYQTDDPPYAPSNYARNVYSDTYYFSGNGEYCKTGGSVIGVPVIVNAQGHRVVTKLGPRPPRSTPPPPSNPPPSLNFYKSQLSKYYHHAKSSNSVDHYQQISVSKPDSTNHYSHPNVPDVDPPPDVISEPANYLRPKNTHWRSTSNSSRIMPSYPNNQYQPIYNSSRSEPGDRHRNSSS</sequence>
<evidence type="ECO:0000256" key="9">
    <source>
        <dbReference type="SAM" id="MobiDB-lite"/>
    </source>
</evidence>
<keyword evidence="2 10" id="KW-0812">Transmembrane</keyword>
<evidence type="ECO:0000256" key="3">
    <source>
        <dbReference type="ARBA" id="ARBA00022729"/>
    </source>
</evidence>
<dbReference type="SMART" id="SM00408">
    <property type="entry name" value="IGc2"/>
    <property type="match status" value="4"/>
</dbReference>
<keyword evidence="7" id="KW-1015">Disulfide bond</keyword>
<dbReference type="GO" id="GO:0007399">
    <property type="term" value="P:nervous system development"/>
    <property type="evidence" value="ECO:0007669"/>
    <property type="project" value="UniProtKB-ARBA"/>
</dbReference>
<dbReference type="PANTHER" id="PTHR44170:SF60">
    <property type="entry name" value="ROUNDABOUT HOMOLOG 1"/>
    <property type="match status" value="1"/>
</dbReference>
<name>A0A9P0A1U9_BEMTA</name>
<evidence type="ECO:0000256" key="4">
    <source>
        <dbReference type="ARBA" id="ARBA00022737"/>
    </source>
</evidence>
<comment type="subcellular location">
    <subcellularLocation>
        <location evidence="1">Membrane</location>
        <topology evidence="1">Single-pass membrane protein</topology>
    </subcellularLocation>
</comment>
<feature type="domain" description="Ig-like" evidence="11">
    <location>
        <begin position="100"/>
        <end position="186"/>
    </location>
</feature>
<evidence type="ECO:0000313" key="13">
    <source>
        <dbReference type="EMBL" id="CAH0382448.1"/>
    </source>
</evidence>
<dbReference type="SUPFAM" id="SSF48726">
    <property type="entry name" value="Immunoglobulin"/>
    <property type="match status" value="4"/>
</dbReference>
<dbReference type="GO" id="GO:0098609">
    <property type="term" value="P:cell-cell adhesion"/>
    <property type="evidence" value="ECO:0007669"/>
    <property type="project" value="TreeGrafter"/>
</dbReference>
<dbReference type="AlphaFoldDB" id="A0A9P0A1U9"/>
<proteinExistence type="predicted"/>
<keyword evidence="5 10" id="KW-1133">Transmembrane helix</keyword>
<dbReference type="FunFam" id="2.60.40.10:FF:000032">
    <property type="entry name" value="palladin isoform X1"/>
    <property type="match status" value="1"/>
</dbReference>
<feature type="compositionally biased region" description="Polar residues" evidence="9">
    <location>
        <begin position="1040"/>
        <end position="1049"/>
    </location>
</feature>
<feature type="region of interest" description="Disordered" evidence="9">
    <location>
        <begin position="990"/>
        <end position="1012"/>
    </location>
</feature>
<feature type="transmembrane region" description="Helical" evidence="10">
    <location>
        <begin position="756"/>
        <end position="778"/>
    </location>
</feature>
<dbReference type="InterPro" id="IPR013783">
    <property type="entry name" value="Ig-like_fold"/>
</dbReference>
<dbReference type="InterPro" id="IPR003599">
    <property type="entry name" value="Ig_sub"/>
</dbReference>
<evidence type="ECO:0008006" key="15">
    <source>
        <dbReference type="Google" id="ProtNLM"/>
    </source>
</evidence>
<organism evidence="13 14">
    <name type="scientific">Bemisia tabaci</name>
    <name type="common">Sweetpotato whitefly</name>
    <name type="synonym">Aleurodes tabaci</name>
    <dbReference type="NCBI Taxonomy" id="7038"/>
    <lineage>
        <taxon>Eukaryota</taxon>
        <taxon>Metazoa</taxon>
        <taxon>Ecdysozoa</taxon>
        <taxon>Arthropoda</taxon>
        <taxon>Hexapoda</taxon>
        <taxon>Insecta</taxon>
        <taxon>Pterygota</taxon>
        <taxon>Neoptera</taxon>
        <taxon>Paraneoptera</taxon>
        <taxon>Hemiptera</taxon>
        <taxon>Sternorrhyncha</taxon>
        <taxon>Aleyrodoidea</taxon>
        <taxon>Aleyrodidae</taxon>
        <taxon>Aleyrodinae</taxon>
        <taxon>Bemisia</taxon>
    </lineage>
</organism>
<dbReference type="FunFam" id="2.60.40.10:FF:001167">
    <property type="entry name" value="Roundabout 2, isoform B"/>
    <property type="match status" value="1"/>
</dbReference>
<dbReference type="GO" id="GO:0030154">
    <property type="term" value="P:cell differentiation"/>
    <property type="evidence" value="ECO:0007669"/>
    <property type="project" value="UniProtKB-ARBA"/>
</dbReference>
<evidence type="ECO:0000256" key="2">
    <source>
        <dbReference type="ARBA" id="ARBA00022692"/>
    </source>
</evidence>
<evidence type="ECO:0000256" key="1">
    <source>
        <dbReference type="ARBA" id="ARBA00004167"/>
    </source>
</evidence>
<feature type="domain" description="Fibronectin type-III" evidence="12">
    <location>
        <begin position="631"/>
        <end position="726"/>
    </location>
</feature>
<dbReference type="InterPro" id="IPR003598">
    <property type="entry name" value="Ig_sub2"/>
</dbReference>
<dbReference type="InterPro" id="IPR036179">
    <property type="entry name" value="Ig-like_dom_sf"/>
</dbReference>
<accession>A0A9P0A1U9</accession>
<dbReference type="SUPFAM" id="SSF49265">
    <property type="entry name" value="Fibronectin type III"/>
    <property type="match status" value="2"/>
</dbReference>
<keyword evidence="3" id="KW-0732">Signal</keyword>
<dbReference type="InterPro" id="IPR036116">
    <property type="entry name" value="FN3_sf"/>
</dbReference>
<dbReference type="Pfam" id="PF00041">
    <property type="entry name" value="fn3"/>
    <property type="match status" value="2"/>
</dbReference>
<dbReference type="InterPro" id="IPR013098">
    <property type="entry name" value="Ig_I-set"/>
</dbReference>
<evidence type="ECO:0000256" key="7">
    <source>
        <dbReference type="ARBA" id="ARBA00023157"/>
    </source>
</evidence>
<feature type="region of interest" description="Disordered" evidence="9">
    <location>
        <begin position="1040"/>
        <end position="1115"/>
    </location>
</feature>
<dbReference type="GO" id="GO:0016020">
    <property type="term" value="C:membrane"/>
    <property type="evidence" value="ECO:0007669"/>
    <property type="project" value="UniProtKB-SubCell"/>
</dbReference>
<evidence type="ECO:0000259" key="12">
    <source>
        <dbReference type="PROSITE" id="PS50853"/>
    </source>
</evidence>
<dbReference type="CDD" id="cd00063">
    <property type="entry name" value="FN3"/>
    <property type="match status" value="3"/>
</dbReference>
<feature type="non-terminal residue" evidence="13">
    <location>
        <position position="1"/>
    </location>
</feature>
<dbReference type="FunFam" id="2.60.40.10:FF:000008">
    <property type="entry name" value="roundabout homolog 2 isoform X2"/>
    <property type="match status" value="1"/>
</dbReference>
<evidence type="ECO:0000313" key="14">
    <source>
        <dbReference type="Proteomes" id="UP001152759"/>
    </source>
</evidence>
<feature type="domain" description="Ig-like" evidence="11">
    <location>
        <begin position="191"/>
        <end position="287"/>
    </location>
</feature>
<keyword evidence="14" id="KW-1185">Reference proteome</keyword>
<evidence type="ECO:0000256" key="6">
    <source>
        <dbReference type="ARBA" id="ARBA00023136"/>
    </source>
</evidence>